<reference evidence="2" key="1">
    <citation type="submission" date="2016-06" db="EMBL/GenBank/DDBJ databases">
        <authorList>
            <person name="Nascimento L."/>
            <person name="Pereira R.V."/>
            <person name="Martins L.F."/>
            <person name="Quaggio R.B."/>
            <person name="Silva A.M."/>
            <person name="Setubal J.C."/>
        </authorList>
    </citation>
    <scope>NUCLEOTIDE SEQUENCE [LARGE SCALE GENOMIC DNA]</scope>
</reference>
<evidence type="ECO:0000313" key="2">
    <source>
        <dbReference type="Proteomes" id="UP000196475"/>
    </source>
</evidence>
<comment type="caution">
    <text evidence="1">The sequence shown here is derived from an EMBL/GenBank/DDBJ whole genome shotgun (WGS) entry which is preliminary data.</text>
</comment>
<protein>
    <submittedName>
        <fullName evidence="1">Uncharacterized protein</fullName>
    </submittedName>
</protein>
<evidence type="ECO:0000313" key="1">
    <source>
        <dbReference type="EMBL" id="OUM88326.1"/>
    </source>
</evidence>
<organism evidence="1 2">
    <name type="scientific">Bacillus thermozeamaize</name>
    <dbReference type="NCBI Taxonomy" id="230954"/>
    <lineage>
        <taxon>Bacteria</taxon>
        <taxon>Bacillati</taxon>
        <taxon>Bacillota</taxon>
        <taxon>Bacilli</taxon>
        <taxon>Bacillales</taxon>
        <taxon>Bacillaceae</taxon>
        <taxon>Bacillus</taxon>
    </lineage>
</organism>
<sequence>MLDGLLSLLSATYRQMLNTERSDGKSAEGLLRLFPGQVIRGLVLETDNGRALVQLGDHRLWAHLKTPLTVGKAVWLVVEQLAPALHLRLLAEVDPSVDEWRSMLSALKLPDAPAMRAAVQYLAEHRLPFDAGLLNRLHQWQQGRFLNPQGLWAAIHLRMRGLPLEFPLFSAVYRALSVPQSQQAKLFFQSFHFSEAFSEAPSAFPDRLTDLSPFRLDHWREKIYQFLQQSAKSSFRHANPEGQSVHSSWLGHLILQWPVSHGDAWCFLSHPLPPWVPMKGWLQLAYQDEGAHAWPSTGHLQIQLDMPHLKQLNVQLFWRENVLSMTVSSQHPIPESERRVEEERLLERLSAMGFRVRGIHWQVTDRPRSGPPWLPGGVDVRC</sequence>
<proteinExistence type="predicted"/>
<name>A0A1Y3PQD8_9BACI</name>
<gene>
    <name evidence="1" type="ORF">BAA01_08105</name>
</gene>
<accession>A0A1Y3PQD8</accession>
<dbReference type="AlphaFoldDB" id="A0A1Y3PQD8"/>
<dbReference type="Proteomes" id="UP000196475">
    <property type="component" value="Unassembled WGS sequence"/>
</dbReference>
<dbReference type="EMBL" id="LZRT01000062">
    <property type="protein sequence ID" value="OUM88326.1"/>
    <property type="molecule type" value="Genomic_DNA"/>
</dbReference>